<keyword evidence="1" id="KW-0808">Transferase</keyword>
<comment type="caution">
    <text evidence="1">The sequence shown here is derived from an EMBL/GenBank/DDBJ whole genome shotgun (WGS) entry which is preliminary data.</text>
</comment>
<dbReference type="Pfam" id="PF20143">
    <property type="entry name" value="NAD_kinase_C"/>
    <property type="match status" value="1"/>
</dbReference>
<gene>
    <name evidence="1" type="ORF">IW245_007667</name>
</gene>
<evidence type="ECO:0000313" key="2">
    <source>
        <dbReference type="Proteomes" id="UP000622552"/>
    </source>
</evidence>
<sequence>MLGIPTGVKVHSAVYAVGPRAAGEVAAAYLDGRAPVRECEVVDRSDPARVSARLYGHLPVPVLARRVQHRKIGSTVTEGEDLAGIAASVDLEPGVLHVFGPGTTTRAILRRHGLRAPVTGVTAVLDDEVHPDIDARTATALAGRAIAVRLILSPVGGQGFLLGRGNQQLLDLVPRAELTVVATEAKLAALGGRPLLVDTGDEELDARLRGHLPVLTGWRRRTMYRLV</sequence>
<dbReference type="AlphaFoldDB" id="A0A8J7GQI1"/>
<reference evidence="1" key="1">
    <citation type="submission" date="2020-11" db="EMBL/GenBank/DDBJ databases">
        <title>Sequencing the genomes of 1000 actinobacteria strains.</title>
        <authorList>
            <person name="Klenk H.-P."/>
        </authorList>
    </citation>
    <scope>NUCLEOTIDE SEQUENCE</scope>
    <source>
        <strain evidence="1">DSM 45356</strain>
    </source>
</reference>
<protein>
    <submittedName>
        <fullName evidence="1">Putative polyphosphate/ATP-dependent NAD kinase</fullName>
    </submittedName>
</protein>
<dbReference type="EMBL" id="JADOUF010000001">
    <property type="protein sequence ID" value="MBG6141473.1"/>
    <property type="molecule type" value="Genomic_DNA"/>
</dbReference>
<dbReference type="RefSeq" id="WP_233472977.1">
    <property type="nucleotide sequence ID" value="NZ_BONS01000013.1"/>
</dbReference>
<dbReference type="PANTHER" id="PTHR40697:SF2">
    <property type="entry name" value="ATP-NAD KINASE-RELATED"/>
    <property type="match status" value="1"/>
</dbReference>
<dbReference type="InterPro" id="IPR039065">
    <property type="entry name" value="AcoX-like"/>
</dbReference>
<accession>A0A8J7GQI1</accession>
<name>A0A8J7GQI1_9ACTN</name>
<organism evidence="1 2">
    <name type="scientific">Longispora fulva</name>
    <dbReference type="NCBI Taxonomy" id="619741"/>
    <lineage>
        <taxon>Bacteria</taxon>
        <taxon>Bacillati</taxon>
        <taxon>Actinomycetota</taxon>
        <taxon>Actinomycetes</taxon>
        <taxon>Micromonosporales</taxon>
        <taxon>Micromonosporaceae</taxon>
        <taxon>Longispora</taxon>
    </lineage>
</organism>
<proteinExistence type="predicted"/>
<keyword evidence="2" id="KW-1185">Reference proteome</keyword>
<dbReference type="PANTHER" id="PTHR40697">
    <property type="entry name" value="ACETOIN CATABOLISM PROTEIN X"/>
    <property type="match status" value="1"/>
</dbReference>
<dbReference type="Proteomes" id="UP000622552">
    <property type="component" value="Unassembled WGS sequence"/>
</dbReference>
<keyword evidence="1" id="KW-0418">Kinase</keyword>
<dbReference type="GO" id="GO:0016301">
    <property type="term" value="F:kinase activity"/>
    <property type="evidence" value="ECO:0007669"/>
    <property type="project" value="UniProtKB-KW"/>
</dbReference>
<evidence type="ECO:0000313" key="1">
    <source>
        <dbReference type="EMBL" id="MBG6141473.1"/>
    </source>
</evidence>